<dbReference type="SUPFAM" id="SSF47148">
    <property type="entry name" value="Diol dehydratase, gamma subunit"/>
    <property type="match status" value="1"/>
</dbReference>
<sequence length="142" mass="16139">MTDEPNSTRDYPLAEKCPDRVTGYRGKSLNELTIDAVLSGDIEMNDLRITPDALVKQAEISRDAGRAALGLNFERAAEMTRMPEETVMEIYELLRPGRTTSKERLLSTGRWLRDEFDAPLLAQLVEEAAEVYENRGLFLVRY</sequence>
<name>A0ABV5HWI3_9RHOB</name>
<gene>
    <name evidence="1" type="ORF">ACFFU4_03375</name>
</gene>
<evidence type="ECO:0000313" key="1">
    <source>
        <dbReference type="EMBL" id="MFB9148789.1"/>
    </source>
</evidence>
<accession>A0ABV5HWI3</accession>
<evidence type="ECO:0000313" key="2">
    <source>
        <dbReference type="Proteomes" id="UP001589670"/>
    </source>
</evidence>
<organism evidence="1 2">
    <name type="scientific">Roseovarius ramblicola</name>
    <dbReference type="NCBI Taxonomy" id="2022336"/>
    <lineage>
        <taxon>Bacteria</taxon>
        <taxon>Pseudomonadati</taxon>
        <taxon>Pseudomonadota</taxon>
        <taxon>Alphaproteobacteria</taxon>
        <taxon>Rhodobacterales</taxon>
        <taxon>Roseobacteraceae</taxon>
        <taxon>Roseovarius</taxon>
    </lineage>
</organism>
<dbReference type="EMBL" id="JBHMEC010000006">
    <property type="protein sequence ID" value="MFB9148789.1"/>
    <property type="molecule type" value="Genomic_DNA"/>
</dbReference>
<dbReference type="Proteomes" id="UP001589670">
    <property type="component" value="Unassembled WGS sequence"/>
</dbReference>
<comment type="caution">
    <text evidence="1">The sequence shown here is derived from an EMBL/GenBank/DDBJ whole genome shotgun (WGS) entry which is preliminary data.</text>
</comment>
<dbReference type="Pfam" id="PF02287">
    <property type="entry name" value="Dehydratase_SU"/>
    <property type="match status" value="1"/>
</dbReference>
<dbReference type="RefSeq" id="WP_377067051.1">
    <property type="nucleotide sequence ID" value="NZ_JBHMEC010000006.1"/>
</dbReference>
<dbReference type="InterPro" id="IPR036091">
    <property type="entry name" value="Prodiol/glycerol_DeHase__sf_su"/>
</dbReference>
<keyword evidence="2" id="KW-1185">Reference proteome</keyword>
<reference evidence="1 2" key="1">
    <citation type="submission" date="2024-09" db="EMBL/GenBank/DDBJ databases">
        <authorList>
            <person name="Sun Q."/>
            <person name="Mori K."/>
        </authorList>
    </citation>
    <scope>NUCLEOTIDE SEQUENCE [LARGE SCALE GENOMIC DNA]</scope>
    <source>
        <strain evidence="1 2">CECT 9424</strain>
    </source>
</reference>
<dbReference type="Gene3D" id="1.10.1510.20">
    <property type="entry name" value="Propanediol/glycerol dehydratase, small subunit"/>
    <property type="match status" value="1"/>
</dbReference>
<proteinExistence type="predicted"/>
<dbReference type="InterPro" id="IPR003207">
    <property type="entry name" value="Ppandiol/glycerol_DeHydtase_su"/>
</dbReference>
<protein>
    <submittedName>
        <fullName evidence="1">Diol dehydratase small subunit</fullName>
    </submittedName>
</protein>